<sequence length="60" mass="6569">MDHKAEKVILDAVREAAKDGRLSCTMARKLAEELKVTPASIGKACHQLQIKIKACELGCF</sequence>
<keyword evidence="2" id="KW-1185">Reference proteome</keyword>
<dbReference type="RefSeq" id="WP_104372770.1">
    <property type="nucleotide sequence ID" value="NZ_BFAV01000141.1"/>
</dbReference>
<reference evidence="2" key="1">
    <citation type="submission" date="2018-02" db="EMBL/GenBank/DDBJ databases">
        <title>Genome sequence of Desulfocucumis palustris strain NAW-5.</title>
        <authorList>
            <person name="Watanabe M."/>
            <person name="Kojima H."/>
            <person name="Fukui M."/>
        </authorList>
    </citation>
    <scope>NUCLEOTIDE SEQUENCE [LARGE SCALE GENOMIC DNA]</scope>
    <source>
        <strain evidence="2">NAW-5</strain>
    </source>
</reference>
<dbReference type="AlphaFoldDB" id="A0A2L2XEF2"/>
<organism evidence="1 2">
    <name type="scientific">Desulfocucumis palustris</name>
    <dbReference type="NCBI Taxonomy" id="1898651"/>
    <lineage>
        <taxon>Bacteria</taxon>
        <taxon>Bacillati</taxon>
        <taxon>Bacillota</taxon>
        <taxon>Clostridia</taxon>
        <taxon>Eubacteriales</taxon>
        <taxon>Desulfocucumaceae</taxon>
        <taxon>Desulfocucumis</taxon>
    </lineage>
</organism>
<accession>A0A2L2XEF2</accession>
<name>A0A2L2XEF2_9FIRM</name>
<dbReference type="EMBL" id="BFAV01000141">
    <property type="protein sequence ID" value="GBF34540.1"/>
    <property type="molecule type" value="Genomic_DNA"/>
</dbReference>
<proteinExistence type="predicted"/>
<gene>
    <name evidence="1" type="ORF">DCCM_3659</name>
</gene>
<dbReference type="Proteomes" id="UP000239549">
    <property type="component" value="Unassembled WGS sequence"/>
</dbReference>
<comment type="caution">
    <text evidence="1">The sequence shown here is derived from an EMBL/GenBank/DDBJ whole genome shotgun (WGS) entry which is preliminary data.</text>
</comment>
<dbReference type="OrthoDB" id="9802573at2"/>
<protein>
    <submittedName>
        <fullName evidence="1">Uncharacterized protein</fullName>
    </submittedName>
</protein>
<evidence type="ECO:0000313" key="2">
    <source>
        <dbReference type="Proteomes" id="UP000239549"/>
    </source>
</evidence>
<evidence type="ECO:0000313" key="1">
    <source>
        <dbReference type="EMBL" id="GBF34540.1"/>
    </source>
</evidence>